<evidence type="ECO:0000313" key="2">
    <source>
        <dbReference type="EMBL" id="MBB1087450.1"/>
    </source>
</evidence>
<dbReference type="AlphaFoldDB" id="A0A7W3YDN9"/>
<dbReference type="EMBL" id="JACHTE010000002">
    <property type="protein sequence ID" value="MBB1087450.1"/>
    <property type="molecule type" value="Genomic_DNA"/>
</dbReference>
<evidence type="ECO:0000313" key="3">
    <source>
        <dbReference type="Proteomes" id="UP000552587"/>
    </source>
</evidence>
<feature type="chain" id="PRO_5031063461" evidence="1">
    <location>
        <begin position="22"/>
        <end position="97"/>
    </location>
</feature>
<feature type="signal peptide" evidence="1">
    <location>
        <begin position="1"/>
        <end position="21"/>
    </location>
</feature>
<keyword evidence="3" id="KW-1185">Reference proteome</keyword>
<proteinExistence type="predicted"/>
<dbReference type="RefSeq" id="WP_182668247.1">
    <property type="nucleotide sequence ID" value="NZ_JACHTE010000002.1"/>
</dbReference>
<dbReference type="Proteomes" id="UP000552587">
    <property type="component" value="Unassembled WGS sequence"/>
</dbReference>
<sequence>MHRPLLTACLLIACTLPATHAATQGHYDRKAEEARQLQQRNVTIFIDVDFGARKTGAADELNQSHQAFNRQGFRVVDVVGYTENGDLQGFFVTYARD</sequence>
<keyword evidence="1" id="KW-0732">Signal</keyword>
<organism evidence="2 3">
    <name type="scientific">Marilutibacter penaei</name>
    <dbReference type="NCBI Taxonomy" id="2759900"/>
    <lineage>
        <taxon>Bacteria</taxon>
        <taxon>Pseudomonadati</taxon>
        <taxon>Pseudomonadota</taxon>
        <taxon>Gammaproteobacteria</taxon>
        <taxon>Lysobacterales</taxon>
        <taxon>Lysobacteraceae</taxon>
        <taxon>Marilutibacter</taxon>
    </lineage>
</organism>
<comment type="caution">
    <text evidence="2">The sequence shown here is derived from an EMBL/GenBank/DDBJ whole genome shotgun (WGS) entry which is preliminary data.</text>
</comment>
<protein>
    <submittedName>
        <fullName evidence="2">Uncharacterized protein</fullName>
    </submittedName>
</protein>
<accession>A0A7W3YDN9</accession>
<gene>
    <name evidence="2" type="ORF">H4F99_02985</name>
</gene>
<evidence type="ECO:0000256" key="1">
    <source>
        <dbReference type="SAM" id="SignalP"/>
    </source>
</evidence>
<reference evidence="2 3" key="1">
    <citation type="submission" date="2020-07" db="EMBL/GenBank/DDBJ databases">
        <authorList>
            <person name="Xu S."/>
            <person name="Li A."/>
        </authorList>
    </citation>
    <scope>NUCLEOTIDE SEQUENCE [LARGE SCALE GENOMIC DNA]</scope>
    <source>
        <strain evidence="2 3">SG-8</strain>
    </source>
</reference>
<name>A0A7W3YDN9_9GAMM</name>